<reference evidence="4" key="1">
    <citation type="submission" date="2017-02" db="UniProtKB">
        <authorList>
            <consortium name="WormBaseParasite"/>
        </authorList>
    </citation>
    <scope>IDENTIFICATION</scope>
</reference>
<evidence type="ECO:0000313" key="4">
    <source>
        <dbReference type="WBParaSite" id="NBR_0001215901-mRNA-1"/>
    </source>
</evidence>
<gene>
    <name evidence="2" type="ORF">NBR_LOCUS12160</name>
</gene>
<feature type="compositionally biased region" description="Basic and acidic residues" evidence="1">
    <location>
        <begin position="1"/>
        <end position="17"/>
    </location>
</feature>
<protein>
    <submittedName>
        <fullName evidence="4">GAGE domain-containing protein</fullName>
    </submittedName>
</protein>
<evidence type="ECO:0000313" key="2">
    <source>
        <dbReference type="EMBL" id="VDL75749.1"/>
    </source>
</evidence>
<proteinExistence type="predicted"/>
<dbReference type="EMBL" id="UYSL01020686">
    <property type="protein sequence ID" value="VDL75749.1"/>
    <property type="molecule type" value="Genomic_DNA"/>
</dbReference>
<evidence type="ECO:0000256" key="1">
    <source>
        <dbReference type="SAM" id="MobiDB-lite"/>
    </source>
</evidence>
<dbReference type="AlphaFoldDB" id="A0A0N4Y7L9"/>
<keyword evidence="3" id="KW-1185">Reference proteome</keyword>
<sequence length="76" mass="8322">MVVMKSEDLTVTPREENTEQTAAVPERTITAEEFKAVGGFVIQDGSASSSEEPDETQKGAQIYLGKRMCSPLMRLT</sequence>
<name>A0A0N4Y7L9_NIPBR</name>
<dbReference type="WBParaSite" id="NBR_0001215901-mRNA-1">
    <property type="protein sequence ID" value="NBR_0001215901-mRNA-1"/>
    <property type="gene ID" value="NBR_0001215901"/>
</dbReference>
<accession>A0A0N4Y7L9</accession>
<dbReference type="Proteomes" id="UP000271162">
    <property type="component" value="Unassembled WGS sequence"/>
</dbReference>
<feature type="region of interest" description="Disordered" evidence="1">
    <location>
        <begin position="1"/>
        <end position="23"/>
    </location>
</feature>
<evidence type="ECO:0000313" key="3">
    <source>
        <dbReference type="Proteomes" id="UP000271162"/>
    </source>
</evidence>
<reference evidence="2 3" key="2">
    <citation type="submission" date="2018-11" db="EMBL/GenBank/DDBJ databases">
        <authorList>
            <consortium name="Pathogen Informatics"/>
        </authorList>
    </citation>
    <scope>NUCLEOTIDE SEQUENCE [LARGE SCALE GENOMIC DNA]</scope>
</reference>
<organism evidence="4">
    <name type="scientific">Nippostrongylus brasiliensis</name>
    <name type="common">Rat hookworm</name>
    <dbReference type="NCBI Taxonomy" id="27835"/>
    <lineage>
        <taxon>Eukaryota</taxon>
        <taxon>Metazoa</taxon>
        <taxon>Ecdysozoa</taxon>
        <taxon>Nematoda</taxon>
        <taxon>Chromadorea</taxon>
        <taxon>Rhabditida</taxon>
        <taxon>Rhabditina</taxon>
        <taxon>Rhabditomorpha</taxon>
        <taxon>Strongyloidea</taxon>
        <taxon>Heligmosomidae</taxon>
        <taxon>Nippostrongylus</taxon>
    </lineage>
</organism>